<evidence type="ECO:0000256" key="2">
    <source>
        <dbReference type="ARBA" id="ARBA00022692"/>
    </source>
</evidence>
<dbReference type="EMBL" id="CP023344">
    <property type="protein sequence ID" value="ATC65302.1"/>
    <property type="molecule type" value="Genomic_DNA"/>
</dbReference>
<dbReference type="Pfam" id="PF09685">
    <property type="entry name" value="MamF_MmsF"/>
    <property type="match status" value="1"/>
</dbReference>
<evidence type="ECO:0000313" key="7">
    <source>
        <dbReference type="Proteomes" id="UP000217265"/>
    </source>
</evidence>
<dbReference type="Proteomes" id="UP000217265">
    <property type="component" value="Chromosome"/>
</dbReference>
<organism evidence="6 7">
    <name type="scientific">Nibricoccus aquaticus</name>
    <dbReference type="NCBI Taxonomy" id="2576891"/>
    <lineage>
        <taxon>Bacteria</taxon>
        <taxon>Pseudomonadati</taxon>
        <taxon>Verrucomicrobiota</taxon>
        <taxon>Opitutia</taxon>
        <taxon>Opitutales</taxon>
        <taxon>Opitutaceae</taxon>
        <taxon>Nibricoccus</taxon>
    </lineage>
</organism>
<name>A0A290QMD5_9BACT</name>
<keyword evidence="3 5" id="KW-1133">Transmembrane helix</keyword>
<evidence type="ECO:0000256" key="4">
    <source>
        <dbReference type="ARBA" id="ARBA00023136"/>
    </source>
</evidence>
<proteinExistence type="predicted"/>
<feature type="transmembrane region" description="Helical" evidence="5">
    <location>
        <begin position="50"/>
        <end position="83"/>
    </location>
</feature>
<dbReference type="InterPro" id="IPR019109">
    <property type="entry name" value="MamF_MmsF"/>
</dbReference>
<evidence type="ECO:0000313" key="6">
    <source>
        <dbReference type="EMBL" id="ATC65302.1"/>
    </source>
</evidence>
<evidence type="ECO:0000256" key="5">
    <source>
        <dbReference type="SAM" id="Phobius"/>
    </source>
</evidence>
<comment type="subcellular location">
    <subcellularLocation>
        <location evidence="1">Membrane</location>
        <topology evidence="1">Multi-pass membrane protein</topology>
    </subcellularLocation>
</comment>
<dbReference type="AlphaFoldDB" id="A0A290QMD5"/>
<keyword evidence="6" id="KW-0328">Glycosyltransferase</keyword>
<reference evidence="6 7" key="1">
    <citation type="submission" date="2017-09" db="EMBL/GenBank/DDBJ databases">
        <title>Complete genome sequence of Verrucomicrobial strain HZ-65, isolated from freshwater.</title>
        <authorList>
            <person name="Choi A."/>
        </authorList>
    </citation>
    <scope>NUCLEOTIDE SEQUENCE [LARGE SCALE GENOMIC DNA]</scope>
    <source>
        <strain evidence="6 7">HZ-65</strain>
    </source>
</reference>
<keyword evidence="2 5" id="KW-0812">Transmembrane</keyword>
<protein>
    <submittedName>
        <fullName evidence="6">Orotate phosphoribosyltransferase</fullName>
    </submittedName>
</protein>
<feature type="transmembrane region" description="Helical" evidence="5">
    <location>
        <begin position="7"/>
        <end position="27"/>
    </location>
</feature>
<keyword evidence="4 5" id="KW-0472">Membrane</keyword>
<dbReference type="KEGG" id="vbh:CMV30_15850"/>
<evidence type="ECO:0000256" key="3">
    <source>
        <dbReference type="ARBA" id="ARBA00022989"/>
    </source>
</evidence>
<keyword evidence="7" id="KW-1185">Reference proteome</keyword>
<sequence length="103" mass="11127">MLAHLSALAGLLVPLGSFLGPFIIWQIKKNEFPSVEAHAKASLNFQLSCLIYAVISAIFIIVGIGILFLMAVGIFSLVCVIIATIKANNGEPWKYPLSLTLIK</sequence>
<accession>A0A290QMD5</accession>
<gene>
    <name evidence="6" type="ORF">CMV30_15850</name>
</gene>
<evidence type="ECO:0000256" key="1">
    <source>
        <dbReference type="ARBA" id="ARBA00004141"/>
    </source>
</evidence>
<dbReference type="GO" id="GO:0016757">
    <property type="term" value="F:glycosyltransferase activity"/>
    <property type="evidence" value="ECO:0007669"/>
    <property type="project" value="UniProtKB-KW"/>
</dbReference>
<dbReference type="OrthoDB" id="9808930at2"/>
<keyword evidence="6" id="KW-0808">Transferase</keyword>